<evidence type="ECO:0000313" key="1">
    <source>
        <dbReference type="EMBL" id="BFO70091.1"/>
    </source>
</evidence>
<gene>
    <name evidence="1" type="ORF">GTC17253_00570</name>
</gene>
<name>A0AB33IRA3_9BACT</name>
<sequence>MPYRRLPKTDSARLKALKTLLDCNDIYTVRNRFVDWKTINDSQTMYEQLLTANSQYQLCFQAQTRQTAKVDKVQRKAFMYLSHFVQVLLMSVERGEIKRQQLPLYGLPVDASALPDMKTGDNLITWGGRVVEGEKARIKAGGRPIYNPTIGMVSTHYDIYREAYERQQQAQTRTQEAQEALKEIRPKVDEVLLDLWNQIEKHFENEPPEVRFAECRKLGVVYYYRRHEEHLY</sequence>
<reference evidence="1" key="1">
    <citation type="submission" date="2024-07" db="EMBL/GenBank/DDBJ databases">
        <title>Complete genome sequence of Prevotella sp. YM-2024 GTC17253.</title>
        <authorList>
            <person name="Hayashi M."/>
            <person name="Muto Y."/>
            <person name="Tanaka K."/>
            <person name="Niwa H."/>
        </authorList>
    </citation>
    <scope>NUCLEOTIDE SEQUENCE</scope>
    <source>
        <strain evidence="1">GTC17253</strain>
    </source>
</reference>
<organism evidence="1">
    <name type="scientific">Prevotella sp. GTC17253</name>
    <dbReference type="NCBI Taxonomy" id="3236793"/>
    <lineage>
        <taxon>Bacteria</taxon>
        <taxon>Pseudomonadati</taxon>
        <taxon>Bacteroidota</taxon>
        <taxon>Bacteroidia</taxon>
        <taxon>Bacteroidales</taxon>
        <taxon>Prevotellaceae</taxon>
        <taxon>Prevotella</taxon>
    </lineage>
</organism>
<protein>
    <recommendedName>
        <fullName evidence="2">Nucleotide modification associated domain-containing protein</fullName>
    </recommendedName>
</protein>
<evidence type="ECO:0008006" key="2">
    <source>
        <dbReference type="Google" id="ProtNLM"/>
    </source>
</evidence>
<proteinExistence type="predicted"/>
<dbReference type="AlphaFoldDB" id="A0AB33IRA3"/>
<dbReference type="EMBL" id="AP035785">
    <property type="protein sequence ID" value="BFO70091.1"/>
    <property type="molecule type" value="Genomic_DNA"/>
</dbReference>
<accession>A0AB33IRA3</accession>